<keyword evidence="3" id="KW-1185">Reference proteome</keyword>
<proteinExistence type="predicted"/>
<comment type="caution">
    <text evidence="2">The sequence shown here is derived from an EMBL/GenBank/DDBJ whole genome shotgun (WGS) entry which is preliminary data.</text>
</comment>
<dbReference type="PANTHER" id="PTHR47990">
    <property type="entry name" value="2-OXOGLUTARATE (2OG) AND FE(II)-DEPENDENT OXYGENASE SUPERFAMILY PROTEIN-RELATED"/>
    <property type="match status" value="1"/>
</dbReference>
<organism evidence="2 3">
    <name type="scientific">Tetrapyrgos nigripes</name>
    <dbReference type="NCBI Taxonomy" id="182062"/>
    <lineage>
        <taxon>Eukaryota</taxon>
        <taxon>Fungi</taxon>
        <taxon>Dikarya</taxon>
        <taxon>Basidiomycota</taxon>
        <taxon>Agaricomycotina</taxon>
        <taxon>Agaricomycetes</taxon>
        <taxon>Agaricomycetidae</taxon>
        <taxon>Agaricales</taxon>
        <taxon>Marasmiineae</taxon>
        <taxon>Marasmiaceae</taxon>
        <taxon>Tetrapyrgos</taxon>
    </lineage>
</organism>
<evidence type="ECO:0000259" key="1">
    <source>
        <dbReference type="Pfam" id="PF03171"/>
    </source>
</evidence>
<reference evidence="2 3" key="1">
    <citation type="journal article" date="2020" name="ISME J.">
        <title>Uncovering the hidden diversity of litter-decomposition mechanisms in mushroom-forming fungi.</title>
        <authorList>
            <person name="Floudas D."/>
            <person name="Bentzer J."/>
            <person name="Ahren D."/>
            <person name="Johansson T."/>
            <person name="Persson P."/>
            <person name="Tunlid A."/>
        </authorList>
    </citation>
    <scope>NUCLEOTIDE SEQUENCE [LARGE SCALE GENOMIC DNA]</scope>
    <source>
        <strain evidence="2 3">CBS 291.85</strain>
    </source>
</reference>
<feature type="domain" description="Isopenicillin N synthase-like Fe(2+) 2OG dioxygenase" evidence="1">
    <location>
        <begin position="8"/>
        <end position="88"/>
    </location>
</feature>
<dbReference type="Proteomes" id="UP000559256">
    <property type="component" value="Unassembled WGS sequence"/>
</dbReference>
<protein>
    <recommendedName>
        <fullName evidence="1">Isopenicillin N synthase-like Fe(2+) 2OG dioxygenase domain-containing protein</fullName>
    </recommendedName>
</protein>
<dbReference type="Pfam" id="PF03171">
    <property type="entry name" value="2OG-FeII_Oxy"/>
    <property type="match status" value="1"/>
</dbReference>
<accession>A0A8H5FJM3</accession>
<sequence>MKYHPRSPEEEEKTKNVMLKGHTDIGSVTILWSQPIGGLQILSPDGKWRWIKHIDNALVINAGDAMEFLCGGFYPPTRHRVIQPPSDQRHLPRLGTFYFAMADDDVKLVPHEESPVLQRVGIKRLCSNDEAPTMEHWRKGRTTAYGNSVLRPGKEINVEEENIHGVLVKHWN</sequence>
<name>A0A8H5FJM3_9AGAR</name>
<dbReference type="AlphaFoldDB" id="A0A8H5FJM3"/>
<evidence type="ECO:0000313" key="2">
    <source>
        <dbReference type="EMBL" id="KAF5339027.1"/>
    </source>
</evidence>
<dbReference type="OrthoDB" id="406156at2759"/>
<dbReference type="InterPro" id="IPR027443">
    <property type="entry name" value="IPNS-like_sf"/>
</dbReference>
<gene>
    <name evidence="2" type="ORF">D9758_014121</name>
</gene>
<evidence type="ECO:0000313" key="3">
    <source>
        <dbReference type="Proteomes" id="UP000559256"/>
    </source>
</evidence>
<dbReference type="SUPFAM" id="SSF51197">
    <property type="entry name" value="Clavaminate synthase-like"/>
    <property type="match status" value="1"/>
</dbReference>
<dbReference type="InterPro" id="IPR044861">
    <property type="entry name" value="IPNS-like_FE2OG_OXY"/>
</dbReference>
<dbReference type="InterPro" id="IPR050231">
    <property type="entry name" value="Iron_ascorbate_oxido_reductase"/>
</dbReference>
<dbReference type="EMBL" id="JAACJM010000189">
    <property type="protein sequence ID" value="KAF5339027.1"/>
    <property type="molecule type" value="Genomic_DNA"/>
</dbReference>
<dbReference type="Gene3D" id="2.60.120.330">
    <property type="entry name" value="B-lactam Antibiotic, Isopenicillin N Synthase, Chain"/>
    <property type="match status" value="1"/>
</dbReference>